<keyword evidence="2" id="KW-1185">Reference proteome</keyword>
<dbReference type="eggNOG" id="arCOG05442">
    <property type="taxonomic scope" value="Archaea"/>
</dbReference>
<evidence type="ECO:0000313" key="1">
    <source>
        <dbReference type="EMBL" id="ABO09497.1"/>
    </source>
</evidence>
<reference evidence="1" key="1">
    <citation type="submission" date="2007-02" db="EMBL/GenBank/DDBJ databases">
        <title>Complete sequence of Pyrobaculum calidifontis JCM 11548.</title>
        <authorList>
            <consortium name="US DOE Joint Genome Institute"/>
            <person name="Copeland A."/>
            <person name="Lucas S."/>
            <person name="Lapidus A."/>
            <person name="Barry K."/>
            <person name="Glavina del Rio T."/>
            <person name="Dalin E."/>
            <person name="Tice H."/>
            <person name="Pitluck S."/>
            <person name="Chain P."/>
            <person name="Malfatti S."/>
            <person name="Shin M."/>
            <person name="Vergez L."/>
            <person name="Schmutz J."/>
            <person name="Larimer F."/>
            <person name="Land M."/>
            <person name="Hauser L."/>
            <person name="Kyrpides N."/>
            <person name="Mikhailova N."/>
            <person name="Cozen A.E."/>
            <person name="Fitz-Gibbon S.T."/>
            <person name="House C.H."/>
            <person name="Saltikov C."/>
            <person name="Lowe T.M."/>
            <person name="Richardson P."/>
        </authorList>
    </citation>
    <scope>NUCLEOTIDE SEQUENCE [LARGE SCALE GENOMIC DNA]</scope>
    <source>
        <strain evidence="1">JCM 11548</strain>
    </source>
</reference>
<dbReference type="HOGENOM" id="CLU_1297528_0_0_2"/>
<sequence>MIWLKEVDEETRRLISELLNAYGPPPIDVVVVGAERTRLEVGDLSRLDISLPLDKYAVLREVALSHAVVDPQLIEIWAIPPDVRQDELAAELSLALLLRLVDSMVAKVDFELLMARASPGVIEGDTVAYTIVRTFANDVSISLALAGRLSEALQIVNRLAEHPVYQLYRQFWDFALTNFKFLPLYNWLLLL</sequence>
<dbReference type="EMBL" id="CP000561">
    <property type="protein sequence ID" value="ABO09497.1"/>
    <property type="molecule type" value="Genomic_DNA"/>
</dbReference>
<accession>A3MXY0</accession>
<proteinExistence type="predicted"/>
<evidence type="ECO:0000313" key="2">
    <source>
        <dbReference type="Proteomes" id="UP000001431"/>
    </source>
</evidence>
<name>A3MXY0_PYRCJ</name>
<dbReference type="Proteomes" id="UP000001431">
    <property type="component" value="Chromosome"/>
</dbReference>
<dbReference type="AlphaFoldDB" id="A3MXY0"/>
<protein>
    <submittedName>
        <fullName evidence="1">Uncharacterized protein</fullName>
    </submittedName>
</protein>
<gene>
    <name evidence="1" type="ordered locus">Pcal_2082</name>
</gene>
<organism evidence="1 2">
    <name type="scientific">Pyrobaculum calidifontis (strain DSM 21063 / JCM 11548 / VA1)</name>
    <dbReference type="NCBI Taxonomy" id="410359"/>
    <lineage>
        <taxon>Archaea</taxon>
        <taxon>Thermoproteota</taxon>
        <taxon>Thermoprotei</taxon>
        <taxon>Thermoproteales</taxon>
        <taxon>Thermoproteaceae</taxon>
        <taxon>Pyrobaculum</taxon>
    </lineage>
</organism>
<dbReference type="GeneID" id="4909513"/>
<dbReference type="RefSeq" id="WP_011850755.1">
    <property type="nucleotide sequence ID" value="NC_009073.1"/>
</dbReference>
<dbReference type="KEGG" id="pcl:Pcal_2082"/>